<evidence type="ECO:0000256" key="6">
    <source>
        <dbReference type="ARBA" id="ARBA00022840"/>
    </source>
</evidence>
<evidence type="ECO:0000256" key="3">
    <source>
        <dbReference type="ARBA" id="ARBA00013161"/>
    </source>
</evidence>
<evidence type="ECO:0000313" key="11">
    <source>
        <dbReference type="EMBL" id="SVB02532.1"/>
    </source>
</evidence>
<evidence type="ECO:0000256" key="9">
    <source>
        <dbReference type="ARBA" id="ARBA00030268"/>
    </source>
</evidence>
<organism evidence="11">
    <name type="scientific">marine metagenome</name>
    <dbReference type="NCBI Taxonomy" id="408172"/>
    <lineage>
        <taxon>unclassified sequences</taxon>
        <taxon>metagenomes</taxon>
        <taxon>ecological metagenomes</taxon>
    </lineage>
</organism>
<dbReference type="GO" id="GO:0005524">
    <property type="term" value="F:ATP binding"/>
    <property type="evidence" value="ECO:0007669"/>
    <property type="project" value="UniProtKB-KW"/>
</dbReference>
<comment type="subcellular location">
    <subcellularLocation>
        <location evidence="1">Mitochondrion</location>
    </subcellularLocation>
</comment>
<proteinExistence type="inferred from homology"/>
<dbReference type="Gene3D" id="1.10.240.10">
    <property type="entry name" value="Tyrosyl-Transfer RNA Synthetase"/>
    <property type="match status" value="1"/>
</dbReference>
<dbReference type="InterPro" id="IPR024109">
    <property type="entry name" value="Trp-tRNA-ligase_bac-type"/>
</dbReference>
<protein>
    <recommendedName>
        <fullName evidence="3">tryptophan--tRNA ligase</fullName>
        <ecNumber evidence="3">6.1.1.2</ecNumber>
    </recommendedName>
    <alternativeName>
        <fullName evidence="9">Tryptophanyl-tRNA synthetase</fullName>
    </alternativeName>
</protein>
<sequence>MKRILSGSAPSGHLCIGNYLGALKNWVELQEEYDCIYVIVDLHAITTQQKPSELRKQSLSFLAQYVACGIDPEKSTIIIQSQIPQHAELSWALSTMTYMGELNRMTQFKEKSKRYNENINAGLYTYPILMASDILLYQADLVPVGADQKQHLELTRDLAQRFNSRYSDTFTIPEPFIPKIGARIMSLQDPTKKMSKSDTDLNNVITLLDKPDIIRKKLKRAVTDSGKRILFDPEKRLGVANLMNLYSGLTGLEISAIESHFDGKMYSDLKIELSELTIDTLKPIQNEYDKIMGDRSFLNSILENGRTKANKIAAKTLRKVYKKIGFLP</sequence>
<dbReference type="Pfam" id="PF00579">
    <property type="entry name" value="tRNA-synt_1b"/>
    <property type="match status" value="1"/>
</dbReference>
<comment type="similarity">
    <text evidence="2">Belongs to the class-I aminoacyl-tRNA synthetase family.</text>
</comment>
<evidence type="ECO:0000256" key="10">
    <source>
        <dbReference type="ARBA" id="ARBA00049929"/>
    </source>
</evidence>
<keyword evidence="6" id="KW-0067">ATP-binding</keyword>
<dbReference type="NCBIfam" id="TIGR00233">
    <property type="entry name" value="trpS"/>
    <property type="match status" value="1"/>
</dbReference>
<reference evidence="11" key="1">
    <citation type="submission" date="2018-05" db="EMBL/GenBank/DDBJ databases">
        <authorList>
            <person name="Lanie J.A."/>
            <person name="Ng W.-L."/>
            <person name="Kazmierczak K.M."/>
            <person name="Andrzejewski T.M."/>
            <person name="Davidsen T.M."/>
            <person name="Wayne K.J."/>
            <person name="Tettelin H."/>
            <person name="Glass J.I."/>
            <person name="Rusch D."/>
            <person name="Podicherti R."/>
            <person name="Tsui H.-C.T."/>
            <person name="Winkler M.E."/>
        </authorList>
    </citation>
    <scope>NUCLEOTIDE SEQUENCE</scope>
</reference>
<dbReference type="PANTHER" id="PTHR43766">
    <property type="entry name" value="TRYPTOPHAN--TRNA LIGASE, MITOCHONDRIAL"/>
    <property type="match status" value="1"/>
</dbReference>
<evidence type="ECO:0000256" key="5">
    <source>
        <dbReference type="ARBA" id="ARBA00022741"/>
    </source>
</evidence>
<keyword evidence="5" id="KW-0547">Nucleotide-binding</keyword>
<comment type="catalytic activity">
    <reaction evidence="10">
        <text>tRNA(Trp) + L-tryptophan + ATP = L-tryptophyl-tRNA(Trp) + AMP + diphosphate + H(+)</text>
        <dbReference type="Rhea" id="RHEA:24080"/>
        <dbReference type="Rhea" id="RHEA-COMP:9671"/>
        <dbReference type="Rhea" id="RHEA-COMP:9705"/>
        <dbReference type="ChEBI" id="CHEBI:15378"/>
        <dbReference type="ChEBI" id="CHEBI:30616"/>
        <dbReference type="ChEBI" id="CHEBI:33019"/>
        <dbReference type="ChEBI" id="CHEBI:57912"/>
        <dbReference type="ChEBI" id="CHEBI:78442"/>
        <dbReference type="ChEBI" id="CHEBI:78535"/>
        <dbReference type="ChEBI" id="CHEBI:456215"/>
        <dbReference type="EC" id="6.1.1.2"/>
    </reaction>
</comment>
<dbReference type="PANTHER" id="PTHR43766:SF1">
    <property type="entry name" value="TRYPTOPHAN--TRNA LIGASE, MITOCHONDRIAL"/>
    <property type="match status" value="1"/>
</dbReference>
<dbReference type="GO" id="GO:0004830">
    <property type="term" value="F:tryptophan-tRNA ligase activity"/>
    <property type="evidence" value="ECO:0007669"/>
    <property type="project" value="UniProtKB-EC"/>
</dbReference>
<dbReference type="InterPro" id="IPR050203">
    <property type="entry name" value="Trp-tRNA_synthetase"/>
</dbReference>
<gene>
    <name evidence="11" type="ORF">METZ01_LOCUS155386</name>
</gene>
<dbReference type="Gene3D" id="3.40.50.620">
    <property type="entry name" value="HUPs"/>
    <property type="match status" value="1"/>
</dbReference>
<dbReference type="SUPFAM" id="SSF52374">
    <property type="entry name" value="Nucleotidylyl transferase"/>
    <property type="match status" value="1"/>
</dbReference>
<evidence type="ECO:0000256" key="7">
    <source>
        <dbReference type="ARBA" id="ARBA00022917"/>
    </source>
</evidence>
<evidence type="ECO:0000256" key="4">
    <source>
        <dbReference type="ARBA" id="ARBA00022598"/>
    </source>
</evidence>
<evidence type="ECO:0000256" key="8">
    <source>
        <dbReference type="ARBA" id="ARBA00023146"/>
    </source>
</evidence>
<dbReference type="GO" id="GO:0005739">
    <property type="term" value="C:mitochondrion"/>
    <property type="evidence" value="ECO:0007669"/>
    <property type="project" value="UniProtKB-SubCell"/>
</dbReference>
<dbReference type="PRINTS" id="PR01039">
    <property type="entry name" value="TRNASYNTHTRP"/>
</dbReference>
<dbReference type="InterPro" id="IPR002306">
    <property type="entry name" value="Trp-tRNA-ligase"/>
</dbReference>
<dbReference type="InterPro" id="IPR002305">
    <property type="entry name" value="aa-tRNA-synth_Ic"/>
</dbReference>
<dbReference type="GO" id="GO:0005829">
    <property type="term" value="C:cytosol"/>
    <property type="evidence" value="ECO:0007669"/>
    <property type="project" value="TreeGrafter"/>
</dbReference>
<dbReference type="CDD" id="cd00806">
    <property type="entry name" value="TrpRS_core"/>
    <property type="match status" value="1"/>
</dbReference>
<accession>A0A382AN20</accession>
<dbReference type="InterPro" id="IPR014729">
    <property type="entry name" value="Rossmann-like_a/b/a_fold"/>
</dbReference>
<feature type="non-terminal residue" evidence="11">
    <location>
        <position position="328"/>
    </location>
</feature>
<keyword evidence="7" id="KW-0648">Protein biosynthesis</keyword>
<keyword evidence="8" id="KW-0030">Aminoacyl-tRNA synthetase</keyword>
<keyword evidence="4" id="KW-0436">Ligase</keyword>
<dbReference type="HAMAP" id="MF_00140_B">
    <property type="entry name" value="Trp_tRNA_synth_B"/>
    <property type="match status" value="1"/>
</dbReference>
<dbReference type="AlphaFoldDB" id="A0A382AN20"/>
<dbReference type="EMBL" id="UINC01025957">
    <property type="protein sequence ID" value="SVB02532.1"/>
    <property type="molecule type" value="Genomic_DNA"/>
</dbReference>
<dbReference type="FunFam" id="1.10.240.10:FF:000002">
    <property type="entry name" value="Tryptophan--tRNA ligase"/>
    <property type="match status" value="1"/>
</dbReference>
<evidence type="ECO:0000256" key="2">
    <source>
        <dbReference type="ARBA" id="ARBA00005594"/>
    </source>
</evidence>
<dbReference type="GO" id="GO:0006436">
    <property type="term" value="P:tryptophanyl-tRNA aminoacylation"/>
    <property type="evidence" value="ECO:0007669"/>
    <property type="project" value="InterPro"/>
</dbReference>
<dbReference type="EC" id="6.1.1.2" evidence="3"/>
<evidence type="ECO:0000256" key="1">
    <source>
        <dbReference type="ARBA" id="ARBA00004173"/>
    </source>
</evidence>
<name>A0A382AN20_9ZZZZ</name>